<feature type="chain" id="PRO_5047015399" evidence="2">
    <location>
        <begin position="21"/>
        <end position="581"/>
    </location>
</feature>
<dbReference type="InterPro" id="IPR027039">
    <property type="entry name" value="Crtac1"/>
</dbReference>
<feature type="domain" description="Secretion system C-terminal sorting" evidence="4">
    <location>
        <begin position="511"/>
        <end position="577"/>
    </location>
</feature>
<protein>
    <submittedName>
        <fullName evidence="5">VCBS repeat-containing protein</fullName>
    </submittedName>
</protein>
<evidence type="ECO:0000256" key="1">
    <source>
        <dbReference type="ARBA" id="ARBA00022729"/>
    </source>
</evidence>
<dbReference type="Gene3D" id="2.130.10.130">
    <property type="entry name" value="Integrin alpha, N-terminal"/>
    <property type="match status" value="2"/>
</dbReference>
<dbReference type="InterPro" id="IPR013517">
    <property type="entry name" value="FG-GAP"/>
</dbReference>
<evidence type="ECO:0000259" key="4">
    <source>
        <dbReference type="Pfam" id="PF18962"/>
    </source>
</evidence>
<proteinExistence type="predicted"/>
<dbReference type="PANTHER" id="PTHR16026">
    <property type="entry name" value="CARTILAGE ACIDIC PROTEIN 1"/>
    <property type="match status" value="1"/>
</dbReference>
<evidence type="ECO:0000313" key="6">
    <source>
        <dbReference type="Proteomes" id="UP000676776"/>
    </source>
</evidence>
<dbReference type="InterPro" id="IPR026444">
    <property type="entry name" value="Secre_tail"/>
</dbReference>
<reference evidence="5 6" key="1">
    <citation type="submission" date="2021-03" db="EMBL/GenBank/DDBJ databases">
        <title>Winogradskyella sp. nov., isolated from costal sediment.</title>
        <authorList>
            <person name="Gao C."/>
        </authorList>
    </citation>
    <scope>NUCLEOTIDE SEQUENCE [LARGE SCALE GENOMIC DNA]</scope>
    <source>
        <strain evidence="5 6">DF17</strain>
    </source>
</reference>
<dbReference type="PANTHER" id="PTHR16026:SF0">
    <property type="entry name" value="CARTILAGE ACIDIC PROTEIN 1"/>
    <property type="match status" value="1"/>
</dbReference>
<evidence type="ECO:0000256" key="2">
    <source>
        <dbReference type="SAM" id="SignalP"/>
    </source>
</evidence>
<comment type="caution">
    <text evidence="5">The sequence shown here is derived from an EMBL/GenBank/DDBJ whole genome shotgun (WGS) entry which is preliminary data.</text>
</comment>
<dbReference type="Pfam" id="PF07593">
    <property type="entry name" value="UnbV_ASPIC"/>
    <property type="match status" value="1"/>
</dbReference>
<dbReference type="EMBL" id="JAGEVF010000009">
    <property type="protein sequence ID" value="MBO3117362.1"/>
    <property type="molecule type" value="Genomic_DNA"/>
</dbReference>
<dbReference type="NCBIfam" id="TIGR04183">
    <property type="entry name" value="Por_Secre_tail"/>
    <property type="match status" value="1"/>
</dbReference>
<keyword evidence="6" id="KW-1185">Reference proteome</keyword>
<dbReference type="InterPro" id="IPR028994">
    <property type="entry name" value="Integrin_alpha_N"/>
</dbReference>
<evidence type="ECO:0000313" key="5">
    <source>
        <dbReference type="EMBL" id="MBO3117362.1"/>
    </source>
</evidence>
<gene>
    <name evidence="5" type="ORF">J4050_11425</name>
</gene>
<dbReference type="RefSeq" id="WP_208154717.1">
    <property type="nucleotide sequence ID" value="NZ_JAGEVF010000009.1"/>
</dbReference>
<feature type="signal peptide" evidence="2">
    <location>
        <begin position="1"/>
        <end position="20"/>
    </location>
</feature>
<dbReference type="Pfam" id="PF18962">
    <property type="entry name" value="Por_Secre_tail"/>
    <property type="match status" value="1"/>
</dbReference>
<sequence>MKLRLCFYSILLCALNTLYGQINFVDQAELIGLSQATGTSNFGGHGISYADFDDNGLDDITLASGNGVPVRFYKNIEGFVFAEVDLLATLNYDYRTRSVVWVDFDNDGDKDLFLTSDTDGNRLFQNQNGVLTDITVAAGFPLENLFTYGASWGDIDNDGCLDVYLSNRIGGTNITNYLFKNNCDGTFSEVTTSVGLSNTPYITFCSAFFDFNNDGWQDLYVANDKFEQNYLYKNNGDGTYTDVSVSSGTNIVMDAMSVTIDDFNSDGFFDIYITNTPQEISTPLPGSVLLRNNGDETFSNISLSSGTVVDSYCWGANFIDADNDTDLDLYVNSQYTGDNGFASYAFFTNSGDETFAQPSNVGFDTNTYRSYSSAVGDYNNDGLMEIVVNNEDNQKPSLWENIANNTNNYLAVELEGVIGNRDGTGSVIEIAINGAKQYRYTLCGEGYLSQNSTKKIFGLGTNTTVDYVKVTWLSGIVDIIYNVTANQTLNIVEGSATLSIGENIISRINYYPNPVKNSLTLRAGNDTIKDVKIFNLLGQEVLQTRPNALISEIDMSHLQTGVYIVKINSAAITETVRVIKQ</sequence>
<name>A0ABS3T3N6_9FLAO</name>
<dbReference type="InterPro" id="IPR011519">
    <property type="entry name" value="UnbV_ASPIC"/>
</dbReference>
<feature type="domain" description="ASPIC/UnbV" evidence="3">
    <location>
        <begin position="424"/>
        <end position="489"/>
    </location>
</feature>
<dbReference type="SUPFAM" id="SSF69318">
    <property type="entry name" value="Integrin alpha N-terminal domain"/>
    <property type="match status" value="1"/>
</dbReference>
<dbReference type="Pfam" id="PF13517">
    <property type="entry name" value="FG-GAP_3"/>
    <property type="match status" value="3"/>
</dbReference>
<organism evidence="5 6">
    <name type="scientific">Winogradskyella pelagia</name>
    <dbReference type="NCBI Taxonomy" id="2819984"/>
    <lineage>
        <taxon>Bacteria</taxon>
        <taxon>Pseudomonadati</taxon>
        <taxon>Bacteroidota</taxon>
        <taxon>Flavobacteriia</taxon>
        <taxon>Flavobacteriales</taxon>
        <taxon>Flavobacteriaceae</taxon>
        <taxon>Winogradskyella</taxon>
    </lineage>
</organism>
<dbReference type="Proteomes" id="UP000676776">
    <property type="component" value="Unassembled WGS sequence"/>
</dbReference>
<accession>A0ABS3T3N6</accession>
<evidence type="ECO:0000259" key="3">
    <source>
        <dbReference type="Pfam" id="PF07593"/>
    </source>
</evidence>
<keyword evidence="1 2" id="KW-0732">Signal</keyword>